<evidence type="ECO:0000259" key="7">
    <source>
        <dbReference type="PROSITE" id="PS50850"/>
    </source>
</evidence>
<accession>A0A147IRY5</accession>
<feature type="transmembrane region" description="Helical" evidence="6">
    <location>
        <begin position="90"/>
        <end position="109"/>
    </location>
</feature>
<dbReference type="SUPFAM" id="SSF103473">
    <property type="entry name" value="MFS general substrate transporter"/>
    <property type="match status" value="1"/>
</dbReference>
<comment type="subcellular location">
    <subcellularLocation>
        <location evidence="1">Cell membrane</location>
        <topology evidence="1">Multi-pass membrane protein</topology>
    </subcellularLocation>
</comment>
<proteinExistence type="predicted"/>
<dbReference type="AlphaFoldDB" id="A0A147IRY5"/>
<keyword evidence="3 6" id="KW-0812">Transmembrane</keyword>
<dbReference type="EMBL" id="LDTE01000071">
    <property type="protein sequence ID" value="KTT98216.1"/>
    <property type="molecule type" value="Genomic_DNA"/>
</dbReference>
<evidence type="ECO:0000256" key="2">
    <source>
        <dbReference type="ARBA" id="ARBA00022475"/>
    </source>
</evidence>
<feature type="transmembrane region" description="Helical" evidence="6">
    <location>
        <begin position="148"/>
        <end position="172"/>
    </location>
</feature>
<dbReference type="Gene3D" id="1.20.1250.20">
    <property type="entry name" value="MFS general substrate transporter like domains"/>
    <property type="match status" value="2"/>
</dbReference>
<keyword evidence="2" id="KW-1003">Cell membrane</keyword>
<organism evidence="8 9">
    <name type="scientific">Sphingomonas sanguinis</name>
    <dbReference type="NCBI Taxonomy" id="33051"/>
    <lineage>
        <taxon>Bacteria</taxon>
        <taxon>Pseudomonadati</taxon>
        <taxon>Pseudomonadota</taxon>
        <taxon>Alphaproteobacteria</taxon>
        <taxon>Sphingomonadales</taxon>
        <taxon>Sphingomonadaceae</taxon>
        <taxon>Sphingomonas</taxon>
    </lineage>
</organism>
<feature type="transmembrane region" description="Helical" evidence="6">
    <location>
        <begin position="282"/>
        <end position="303"/>
    </location>
</feature>
<name>A0A147IRY5_9SPHN</name>
<dbReference type="Proteomes" id="UP000074072">
    <property type="component" value="Unassembled WGS sequence"/>
</dbReference>
<reference evidence="8 9" key="1">
    <citation type="journal article" date="2016" name="Front. Microbiol.">
        <title>Genomic Resource of Rice Seed Associated Bacteria.</title>
        <authorList>
            <person name="Midha S."/>
            <person name="Bansal K."/>
            <person name="Sharma S."/>
            <person name="Kumar N."/>
            <person name="Patil P.P."/>
            <person name="Chaudhry V."/>
            <person name="Patil P.B."/>
        </authorList>
    </citation>
    <scope>NUCLEOTIDE SEQUENCE [LARGE SCALE GENOMIC DNA]</scope>
    <source>
        <strain evidence="8 9">SB4</strain>
    </source>
</reference>
<evidence type="ECO:0000313" key="8">
    <source>
        <dbReference type="EMBL" id="KTT98216.1"/>
    </source>
</evidence>
<feature type="transmembrane region" description="Helical" evidence="6">
    <location>
        <begin position="61"/>
        <end position="83"/>
    </location>
</feature>
<dbReference type="PATRIC" id="fig|33051.4.peg.3165"/>
<dbReference type="PANTHER" id="PTHR43124">
    <property type="entry name" value="PURINE EFFLUX PUMP PBUE"/>
    <property type="match status" value="1"/>
</dbReference>
<dbReference type="InterPro" id="IPR036259">
    <property type="entry name" value="MFS_trans_sf"/>
</dbReference>
<sequence length="405" mass="41358">MTSASPSLPPSGPAEEGAIPAAVYLLAVAIFAVTTSEFMVAGLMPTLAEAFSVTTGEIGYLISYFALGMALGGPLATAALLAFRIPNKPALLLMLGLFLVGSVLAAAAANYSMMALARITQGVSSAACFGIAMTICAELVRPELRGRAVSFVLAGLMLSPVIGVPLMALISQHFGWQAAFWVIVALAALCMMIVSVGVPTVRGGAAVNLASSLAELVNGRLWGAYTTSALIIGATFAAFSYFSPIFTRLGGFSSTAIPILLAAYGVANIVGNLIIGRLADRFTIPVLIWGLVVLAGALALFAIGATDRILSVAAFLLIGLTGVSLNPAMVSRVMRSAHPGPLVNSLHASMITAGLAFGTWGGGYAMEAGYGLRAPLWVGFALALLGLVSLIPGHLRSATLGDQSG</sequence>
<dbReference type="PANTHER" id="PTHR43124:SF8">
    <property type="entry name" value="INNER MEMBRANE TRANSPORT PROTEIN YDHP"/>
    <property type="match status" value="1"/>
</dbReference>
<feature type="transmembrane region" description="Helical" evidence="6">
    <location>
        <begin position="309"/>
        <end position="330"/>
    </location>
</feature>
<evidence type="ECO:0000256" key="5">
    <source>
        <dbReference type="ARBA" id="ARBA00023136"/>
    </source>
</evidence>
<dbReference type="GO" id="GO:0022857">
    <property type="term" value="F:transmembrane transporter activity"/>
    <property type="evidence" value="ECO:0007669"/>
    <property type="project" value="InterPro"/>
</dbReference>
<keyword evidence="4 6" id="KW-1133">Transmembrane helix</keyword>
<feature type="transmembrane region" description="Helical" evidence="6">
    <location>
        <begin position="374"/>
        <end position="395"/>
    </location>
</feature>
<dbReference type="CDD" id="cd17324">
    <property type="entry name" value="MFS_NepI_like"/>
    <property type="match status" value="1"/>
</dbReference>
<evidence type="ECO:0000256" key="6">
    <source>
        <dbReference type="SAM" id="Phobius"/>
    </source>
</evidence>
<comment type="caution">
    <text evidence="8">The sequence shown here is derived from an EMBL/GenBank/DDBJ whole genome shotgun (WGS) entry which is preliminary data.</text>
</comment>
<dbReference type="GO" id="GO:0005886">
    <property type="term" value="C:plasma membrane"/>
    <property type="evidence" value="ECO:0007669"/>
    <property type="project" value="UniProtKB-SubCell"/>
</dbReference>
<evidence type="ECO:0000256" key="3">
    <source>
        <dbReference type="ARBA" id="ARBA00022692"/>
    </source>
</evidence>
<dbReference type="InterPro" id="IPR050189">
    <property type="entry name" value="MFS_Efflux_Transporters"/>
</dbReference>
<dbReference type="InterPro" id="IPR020846">
    <property type="entry name" value="MFS_dom"/>
</dbReference>
<keyword evidence="5 6" id="KW-0472">Membrane</keyword>
<evidence type="ECO:0000256" key="1">
    <source>
        <dbReference type="ARBA" id="ARBA00004651"/>
    </source>
</evidence>
<protein>
    <submittedName>
        <fullName evidence="8">MFS transporter</fullName>
    </submittedName>
</protein>
<feature type="transmembrane region" description="Helical" evidence="6">
    <location>
        <begin position="342"/>
        <end position="362"/>
    </location>
</feature>
<evidence type="ECO:0000313" key="9">
    <source>
        <dbReference type="Proteomes" id="UP000074072"/>
    </source>
</evidence>
<dbReference type="PROSITE" id="PS50850">
    <property type="entry name" value="MFS"/>
    <property type="match status" value="1"/>
</dbReference>
<dbReference type="OrthoDB" id="9815356at2"/>
<feature type="transmembrane region" description="Helical" evidence="6">
    <location>
        <begin position="222"/>
        <end position="243"/>
    </location>
</feature>
<feature type="transmembrane region" description="Helical" evidence="6">
    <location>
        <begin position="115"/>
        <end position="136"/>
    </location>
</feature>
<dbReference type="InterPro" id="IPR011701">
    <property type="entry name" value="MFS"/>
</dbReference>
<feature type="domain" description="Major facilitator superfamily (MFS) profile" evidence="7">
    <location>
        <begin position="22"/>
        <end position="398"/>
    </location>
</feature>
<feature type="transmembrane region" description="Helical" evidence="6">
    <location>
        <begin position="178"/>
        <end position="201"/>
    </location>
</feature>
<dbReference type="Pfam" id="PF07690">
    <property type="entry name" value="MFS_1"/>
    <property type="match status" value="1"/>
</dbReference>
<feature type="transmembrane region" description="Helical" evidence="6">
    <location>
        <begin position="21"/>
        <end position="41"/>
    </location>
</feature>
<evidence type="ECO:0000256" key="4">
    <source>
        <dbReference type="ARBA" id="ARBA00022989"/>
    </source>
</evidence>
<gene>
    <name evidence="8" type="ORF">SB4_11730</name>
</gene>
<feature type="transmembrane region" description="Helical" evidence="6">
    <location>
        <begin position="255"/>
        <end position="275"/>
    </location>
</feature>